<sequence length="113" mass="11890">MDDDLWALTEPLLPPWPEKSPGARPVADRLCPQGILYVLHNDMDLATPAAGAGIRFRADLLAAPGAVAAGRNAAGERDSSRACVDGGPHIRAEKGAPTLVRRRSTDGRRVASA</sequence>
<proteinExistence type="predicted"/>
<reference evidence="2 3" key="1">
    <citation type="submission" date="2019-10" db="EMBL/GenBank/DDBJ databases">
        <title>Streptomyces tenebrisbrunneis sp.nov., an endogenous actinomycete isolated from of Lycium ruthenicum.</title>
        <authorList>
            <person name="Ma L."/>
        </authorList>
    </citation>
    <scope>NUCLEOTIDE SEQUENCE [LARGE SCALE GENOMIC DNA]</scope>
    <source>
        <strain evidence="2 3">TRM 66187</strain>
    </source>
</reference>
<organism evidence="2 3">
    <name type="scientific">Streptomyces lycii</name>
    <dbReference type="NCBI Taxonomy" id="2654337"/>
    <lineage>
        <taxon>Bacteria</taxon>
        <taxon>Bacillati</taxon>
        <taxon>Actinomycetota</taxon>
        <taxon>Actinomycetes</taxon>
        <taxon>Kitasatosporales</taxon>
        <taxon>Streptomycetaceae</taxon>
        <taxon>Streptomyces</taxon>
    </lineage>
</organism>
<dbReference type="EMBL" id="WHPN01000293">
    <property type="protein sequence ID" value="KAF4407979.1"/>
    <property type="molecule type" value="Genomic_DNA"/>
</dbReference>
<protein>
    <submittedName>
        <fullName evidence="2">Transposase</fullName>
    </submittedName>
</protein>
<accession>A0ABQ7FG32</accession>
<comment type="caution">
    <text evidence="2">The sequence shown here is derived from an EMBL/GenBank/DDBJ whole genome shotgun (WGS) entry which is preliminary data.</text>
</comment>
<gene>
    <name evidence="2" type="ORF">GCU69_16520</name>
</gene>
<evidence type="ECO:0000313" key="3">
    <source>
        <dbReference type="Proteomes" id="UP000621266"/>
    </source>
</evidence>
<evidence type="ECO:0000256" key="1">
    <source>
        <dbReference type="SAM" id="MobiDB-lite"/>
    </source>
</evidence>
<evidence type="ECO:0000313" key="2">
    <source>
        <dbReference type="EMBL" id="KAF4407979.1"/>
    </source>
</evidence>
<feature type="region of interest" description="Disordered" evidence="1">
    <location>
        <begin position="78"/>
        <end position="113"/>
    </location>
</feature>
<dbReference type="RefSeq" id="WP_156206459.1">
    <property type="nucleotide sequence ID" value="NZ_WHPN01000293.1"/>
</dbReference>
<dbReference type="Proteomes" id="UP000621266">
    <property type="component" value="Unassembled WGS sequence"/>
</dbReference>
<keyword evidence="3" id="KW-1185">Reference proteome</keyword>
<feature type="compositionally biased region" description="Basic and acidic residues" evidence="1">
    <location>
        <begin position="103"/>
        <end position="113"/>
    </location>
</feature>
<name>A0ABQ7FG32_9ACTN</name>